<dbReference type="CDD" id="cd00947">
    <property type="entry name" value="TBP_aldolase_IIB"/>
    <property type="match status" value="1"/>
</dbReference>
<dbReference type="InterPro" id="IPR013785">
    <property type="entry name" value="Aldolase_TIM"/>
</dbReference>
<dbReference type="PANTHER" id="PTHR30304:SF0">
    <property type="entry name" value="D-TAGATOSE-1,6-BISPHOSPHATE ALDOLASE SUBUNIT GATY-RELATED"/>
    <property type="match status" value="1"/>
</dbReference>
<name>A0ABQ6G5M6_9CHLR</name>
<protein>
    <submittedName>
        <fullName evidence="2">Tagatose-bisphosphate aldolase</fullName>
    </submittedName>
</protein>
<dbReference type="Pfam" id="PF01116">
    <property type="entry name" value="F_bP_aldolase"/>
    <property type="match status" value="1"/>
</dbReference>
<gene>
    <name evidence="2" type="ORF">KDH_69150</name>
</gene>
<dbReference type="SUPFAM" id="SSF51569">
    <property type="entry name" value="Aldolase"/>
    <property type="match status" value="1"/>
</dbReference>
<sequence length="291" mass="30534">MLAKTLELVTEARRHGVAIGAFNTYSLELTQAILGAAEQLKQPVILQLGVASVKNGREPLVKATVLAAQNAGVPVAVHLDHCANIGMIEQCLAWGCSSALADGSHLSFEENILLTRQAAALASSYGATIEAELGYLAGTEDGVTIEAVRASLTDPEQARTFVEATGASMLAVAIGNVHGFTPNPPPLDFELLSRIASQVDVPLILHGASGLGKESIQRAISLGVAKINVNTEVRTAFLTAIAAWGQRVGPTPDVRQRGQDWLDLMREATAAAQAVVTEHMQTVAMMPSSSP</sequence>
<proteinExistence type="predicted"/>
<dbReference type="InterPro" id="IPR050246">
    <property type="entry name" value="Class_II_FBP_aldolase"/>
</dbReference>
<reference evidence="2 3" key="1">
    <citation type="submission" date="2023-02" db="EMBL/GenBank/DDBJ databases">
        <title>Dictyobacter halimunensis sp. nov., a new member of the class Ktedonobacteria from forest soil in a geothermal area.</title>
        <authorList>
            <person name="Rachmania M.K."/>
            <person name="Ningsih F."/>
            <person name="Sakai Y."/>
            <person name="Yabe S."/>
            <person name="Yokota A."/>
            <person name="Sjamsuridzal W."/>
        </authorList>
    </citation>
    <scope>NUCLEOTIDE SEQUENCE [LARGE SCALE GENOMIC DNA]</scope>
    <source>
        <strain evidence="2 3">S3.2.2.5</strain>
    </source>
</reference>
<dbReference type="Gene3D" id="3.20.20.70">
    <property type="entry name" value="Aldolase class I"/>
    <property type="match status" value="1"/>
</dbReference>
<keyword evidence="3" id="KW-1185">Reference proteome</keyword>
<accession>A0ABQ6G5M6</accession>
<dbReference type="EMBL" id="BSRI01000002">
    <property type="protein sequence ID" value="GLV60092.1"/>
    <property type="molecule type" value="Genomic_DNA"/>
</dbReference>
<comment type="cofactor">
    <cofactor evidence="1">
        <name>Zn(2+)</name>
        <dbReference type="ChEBI" id="CHEBI:29105"/>
    </cofactor>
</comment>
<evidence type="ECO:0000313" key="3">
    <source>
        <dbReference type="Proteomes" id="UP001344906"/>
    </source>
</evidence>
<dbReference type="PANTHER" id="PTHR30304">
    <property type="entry name" value="D-TAGATOSE-1,6-BISPHOSPHATE ALDOLASE"/>
    <property type="match status" value="1"/>
</dbReference>
<dbReference type="PIRSF" id="PIRSF001359">
    <property type="entry name" value="F_bP_aldolase_II"/>
    <property type="match status" value="1"/>
</dbReference>
<dbReference type="InterPro" id="IPR000771">
    <property type="entry name" value="FBA_II"/>
</dbReference>
<evidence type="ECO:0000313" key="2">
    <source>
        <dbReference type="EMBL" id="GLV60092.1"/>
    </source>
</evidence>
<dbReference type="NCBIfam" id="TIGR00167">
    <property type="entry name" value="cbbA"/>
    <property type="match status" value="1"/>
</dbReference>
<comment type="caution">
    <text evidence="2">The sequence shown here is derived from an EMBL/GenBank/DDBJ whole genome shotgun (WGS) entry which is preliminary data.</text>
</comment>
<dbReference type="Proteomes" id="UP001344906">
    <property type="component" value="Unassembled WGS sequence"/>
</dbReference>
<organism evidence="2 3">
    <name type="scientific">Dictyobacter halimunensis</name>
    <dbReference type="NCBI Taxonomy" id="3026934"/>
    <lineage>
        <taxon>Bacteria</taxon>
        <taxon>Bacillati</taxon>
        <taxon>Chloroflexota</taxon>
        <taxon>Ktedonobacteria</taxon>
        <taxon>Ktedonobacterales</taxon>
        <taxon>Dictyobacteraceae</taxon>
        <taxon>Dictyobacter</taxon>
    </lineage>
</organism>
<dbReference type="RefSeq" id="WP_338257066.1">
    <property type="nucleotide sequence ID" value="NZ_BSRI01000002.1"/>
</dbReference>
<evidence type="ECO:0000256" key="1">
    <source>
        <dbReference type="ARBA" id="ARBA00001947"/>
    </source>
</evidence>